<evidence type="ECO:0000259" key="6">
    <source>
        <dbReference type="PROSITE" id="PS50026"/>
    </source>
</evidence>
<proteinExistence type="predicted"/>
<dbReference type="FunFam" id="2.10.25.10:FF:000038">
    <property type="entry name" value="Fibrillin 2"/>
    <property type="match status" value="1"/>
</dbReference>
<evidence type="ECO:0000256" key="4">
    <source>
        <dbReference type="ARBA" id="ARBA00023157"/>
    </source>
</evidence>
<dbReference type="PANTHER" id="PTHR22963">
    <property type="entry name" value="ENDOGLIN-RELATED"/>
    <property type="match status" value="1"/>
</dbReference>
<dbReference type="InterPro" id="IPR000152">
    <property type="entry name" value="EGF-type_Asp/Asn_hydroxyl_site"/>
</dbReference>
<dbReference type="AlphaFoldDB" id="A0ABD2MPG8"/>
<keyword evidence="2" id="KW-0732">Signal</keyword>
<dbReference type="PANTHER" id="PTHR22963:SF39">
    <property type="entry name" value="DUMPY"/>
    <property type="match status" value="1"/>
</dbReference>
<dbReference type="InterPro" id="IPR018097">
    <property type="entry name" value="EGF_Ca-bd_CS"/>
</dbReference>
<evidence type="ECO:0000313" key="7">
    <source>
        <dbReference type="EMBL" id="KAL3268262.1"/>
    </source>
</evidence>
<organism evidence="7 8">
    <name type="scientific">Cryptolaemus montrouzieri</name>
    <dbReference type="NCBI Taxonomy" id="559131"/>
    <lineage>
        <taxon>Eukaryota</taxon>
        <taxon>Metazoa</taxon>
        <taxon>Ecdysozoa</taxon>
        <taxon>Arthropoda</taxon>
        <taxon>Hexapoda</taxon>
        <taxon>Insecta</taxon>
        <taxon>Pterygota</taxon>
        <taxon>Neoptera</taxon>
        <taxon>Endopterygota</taxon>
        <taxon>Coleoptera</taxon>
        <taxon>Polyphaga</taxon>
        <taxon>Cucujiformia</taxon>
        <taxon>Coccinelloidea</taxon>
        <taxon>Coccinellidae</taxon>
        <taxon>Scymninae</taxon>
        <taxon>Scymnini</taxon>
        <taxon>Cryptolaemus</taxon>
    </lineage>
</organism>
<reference evidence="7 8" key="1">
    <citation type="journal article" date="2021" name="BMC Biol.">
        <title>Horizontally acquired antibacterial genes associated with adaptive radiation of ladybird beetles.</title>
        <authorList>
            <person name="Li H.S."/>
            <person name="Tang X.F."/>
            <person name="Huang Y.H."/>
            <person name="Xu Z.Y."/>
            <person name="Chen M.L."/>
            <person name="Du X.Y."/>
            <person name="Qiu B.Y."/>
            <person name="Chen P.T."/>
            <person name="Zhang W."/>
            <person name="Slipinski A."/>
            <person name="Escalona H.E."/>
            <person name="Waterhouse R.M."/>
            <person name="Zwick A."/>
            <person name="Pang H."/>
        </authorList>
    </citation>
    <scope>NUCLEOTIDE SEQUENCE [LARGE SCALE GENOMIC DNA]</scope>
    <source>
        <strain evidence="7">SYSU2018</strain>
    </source>
</reference>
<dbReference type="InterPro" id="IPR003645">
    <property type="entry name" value="Fol_N"/>
</dbReference>
<feature type="domain" description="EGF-like" evidence="6">
    <location>
        <begin position="42"/>
        <end position="79"/>
    </location>
</feature>
<dbReference type="PROSITE" id="PS00010">
    <property type="entry name" value="ASX_HYDROXYL"/>
    <property type="match status" value="2"/>
</dbReference>
<evidence type="ECO:0000256" key="5">
    <source>
        <dbReference type="PROSITE-ProRule" id="PRU00076"/>
    </source>
</evidence>
<dbReference type="InterPro" id="IPR000742">
    <property type="entry name" value="EGF"/>
</dbReference>
<dbReference type="CDD" id="cd00054">
    <property type="entry name" value="EGF_CA"/>
    <property type="match status" value="1"/>
</dbReference>
<evidence type="ECO:0000256" key="2">
    <source>
        <dbReference type="ARBA" id="ARBA00022729"/>
    </source>
</evidence>
<dbReference type="SUPFAM" id="SSF57196">
    <property type="entry name" value="EGF/Laminin"/>
    <property type="match status" value="1"/>
</dbReference>
<dbReference type="PROSITE" id="PS01186">
    <property type="entry name" value="EGF_2"/>
    <property type="match status" value="4"/>
</dbReference>
<keyword evidence="4" id="KW-1015">Disulfide bond</keyword>
<evidence type="ECO:0000256" key="1">
    <source>
        <dbReference type="ARBA" id="ARBA00022536"/>
    </source>
</evidence>
<dbReference type="Proteomes" id="UP001516400">
    <property type="component" value="Unassembled WGS sequence"/>
</dbReference>
<sequence>MTVFSDPCDVVACGKGTCTVEDHQAICNCFEGYSLVDDKCVDIDECSLSQPCHPSGVCINIEGSFSCACPEGLIGDPSGVGCKKPGECFSDSDCPSSAACLDNKCKNPCESSRACGKNAECVPVGHEAKCSCPAKTKIDSRGNCIAVECINNYDCAQDKTCVNTKCVNPCSLSNACGAKSDCVPVNHAGVCTCKTGTTGDPHLGCVQIQYCASDNQCASGSKCNNGICTEICTSSRDCLSEQLCIKGICQPTCKSNTTCPDFQFCLNNICTQEVKCRESADCSYNEKCFANSIGRTDCVNACEGVLCGRNAECVSKNHKAACKCKNGYKGNPNDEKHGCRKVECEKNAECSNDKLCDQYMCKIACLVHNPCGKNAMCSAENHRQVCYCQPGYTGNPRTGCQLIDFCKDQPCGPGASCHNSRGSFKCQCLHGSIGDPYNEGCKAAAECETDKNCPVGAMCDISKGVAKCIDVCENTVCGPNAECTSTNHLAHCSCRKGYQGNPNDLNIGCRPKPVSCKTTLECPTSTYCYGSTCRPFCQTDVECSLFENCIQGQCLNPCELTTACGMNAKCSADNHQKQCQCPTGFTGNPQEECFRLPISCSSNQDCKQGYTCQENSCIPRCESDNDCAYNEKCLRGSCKLTCRVDNDCFLGHICLNNVCLYGCHSDDDCSGTESCRNNKCTNPCLVNPCGLNALCTVSNHRATCSCSSSFVPNPTAKIGCVRAPAQYCRENRECPRGNICIEKACRTVCSSDEGCLHKEHCDTTNKVCKPLCRRDDDCRNGEICDGFVCASGCRSDIGCEPDKKCINSKCSNPCTSPTACGTNANCTVISHRKLCVCPMPLMGDPLEACRFPLRHCVSDSECLEGHTCHSGTCQVKCTTDRNCLTDEKCVKGVCRTICNSDSSCGKNEICDNRLCKIGCRSDSVCPKTQACINSKCQDPCSNYASCGICADCKVKNHVAQCSCPTNFFGNPLVSCTQAARRCDGLCECDEVGYCTKSCKAEKNCACGEICLAGKCRNKCSAQTHCAQGQKCIDGACLPGCRLNSDCPNNEICSDQKCRDPCQIKNACGKSALCQSSDHRKVCLCPDGYQGDPSILCLPYECQKDEDCETNKRCSEDGACRNPCLEQGACGVNAQCKVKERKPHCSCPPGYVGNALIECKQGGNEKCLRNPCGINAKCKESEDGYVCNCDSNCIGDPYDACICEKNLVNLCKIKLCGLRAECRIGENNQAQCYCPVVYPAGDPTIECKLI</sequence>
<evidence type="ECO:0000256" key="3">
    <source>
        <dbReference type="ARBA" id="ARBA00022737"/>
    </source>
</evidence>
<dbReference type="SUPFAM" id="SSF57184">
    <property type="entry name" value="Growth factor receptor domain"/>
    <property type="match status" value="2"/>
</dbReference>
<name>A0ABD2MPG8_9CUCU</name>
<comment type="caution">
    <text evidence="7">The sequence shown here is derived from an EMBL/GenBank/DDBJ whole genome shotgun (WGS) entry which is preliminary data.</text>
</comment>
<protein>
    <recommendedName>
        <fullName evidence="6">EGF-like domain-containing protein</fullName>
    </recommendedName>
</protein>
<dbReference type="PROSITE" id="PS50026">
    <property type="entry name" value="EGF_3"/>
    <property type="match status" value="2"/>
</dbReference>
<dbReference type="SMART" id="SM00179">
    <property type="entry name" value="EGF_CA"/>
    <property type="match status" value="2"/>
</dbReference>
<gene>
    <name evidence="7" type="ORF">HHI36_007386</name>
</gene>
<dbReference type="SMART" id="SM00181">
    <property type="entry name" value="EGF"/>
    <property type="match status" value="16"/>
</dbReference>
<accession>A0ABD2MPG8</accession>
<dbReference type="SMART" id="SM00274">
    <property type="entry name" value="FOLN"/>
    <property type="match status" value="6"/>
</dbReference>
<keyword evidence="1 5" id="KW-0245">EGF-like domain</keyword>
<dbReference type="Pfam" id="PF21164">
    <property type="entry name" value="Dumpy_DPY"/>
    <property type="match status" value="1"/>
</dbReference>
<keyword evidence="8" id="KW-1185">Reference proteome</keyword>
<comment type="caution">
    <text evidence="5">Lacks conserved residue(s) required for the propagation of feature annotation.</text>
</comment>
<dbReference type="PROSITE" id="PS01187">
    <property type="entry name" value="EGF_CA"/>
    <property type="match status" value="1"/>
</dbReference>
<dbReference type="Gene3D" id="2.10.25.10">
    <property type="entry name" value="Laminin"/>
    <property type="match status" value="2"/>
</dbReference>
<feature type="domain" description="EGF-like" evidence="6">
    <location>
        <begin position="402"/>
        <end position="442"/>
    </location>
</feature>
<evidence type="ECO:0000313" key="8">
    <source>
        <dbReference type="Proteomes" id="UP001516400"/>
    </source>
</evidence>
<keyword evidence="3" id="KW-0677">Repeat</keyword>
<dbReference type="InterPro" id="IPR048407">
    <property type="entry name" value="Dumpy_DPY"/>
</dbReference>
<dbReference type="EMBL" id="JABFTP020000021">
    <property type="protein sequence ID" value="KAL3268262.1"/>
    <property type="molecule type" value="Genomic_DNA"/>
</dbReference>
<dbReference type="InterPro" id="IPR009030">
    <property type="entry name" value="Growth_fac_rcpt_cys_sf"/>
</dbReference>
<dbReference type="SMART" id="SM00286">
    <property type="entry name" value="PTI"/>
    <property type="match status" value="8"/>
</dbReference>
<dbReference type="InterPro" id="IPR001881">
    <property type="entry name" value="EGF-like_Ca-bd_dom"/>
</dbReference>